<name>A0ABU9AY04_9BACT</name>
<dbReference type="Proteomes" id="UP001371305">
    <property type="component" value="Unassembled WGS sequence"/>
</dbReference>
<dbReference type="SUPFAM" id="SSF53474">
    <property type="entry name" value="alpha/beta-Hydrolases"/>
    <property type="match status" value="1"/>
</dbReference>
<keyword evidence="3" id="KW-0378">Hydrolase</keyword>
<evidence type="ECO:0000256" key="1">
    <source>
        <dbReference type="SAM" id="SignalP"/>
    </source>
</evidence>
<keyword evidence="4" id="KW-1185">Reference proteome</keyword>
<dbReference type="InterPro" id="IPR000073">
    <property type="entry name" value="AB_hydrolase_1"/>
</dbReference>
<dbReference type="GO" id="GO:0016787">
    <property type="term" value="F:hydrolase activity"/>
    <property type="evidence" value="ECO:0007669"/>
    <property type="project" value="UniProtKB-KW"/>
</dbReference>
<organism evidence="3 4">
    <name type="scientific">Luteolibacter soli</name>
    <dbReference type="NCBI Taxonomy" id="3135280"/>
    <lineage>
        <taxon>Bacteria</taxon>
        <taxon>Pseudomonadati</taxon>
        <taxon>Verrucomicrobiota</taxon>
        <taxon>Verrucomicrobiia</taxon>
        <taxon>Verrucomicrobiales</taxon>
        <taxon>Verrucomicrobiaceae</taxon>
        <taxon>Luteolibacter</taxon>
    </lineage>
</organism>
<dbReference type="EMBL" id="JBBUKT010000007">
    <property type="protein sequence ID" value="MEK7952418.1"/>
    <property type="molecule type" value="Genomic_DNA"/>
</dbReference>
<dbReference type="RefSeq" id="WP_341406175.1">
    <property type="nucleotide sequence ID" value="NZ_JBBUKT010000007.1"/>
</dbReference>
<evidence type="ECO:0000259" key="2">
    <source>
        <dbReference type="Pfam" id="PF12697"/>
    </source>
</evidence>
<accession>A0ABU9AY04</accession>
<feature type="signal peptide" evidence="1">
    <location>
        <begin position="1"/>
        <end position="24"/>
    </location>
</feature>
<feature type="chain" id="PRO_5045923374" evidence="1">
    <location>
        <begin position="25"/>
        <end position="554"/>
    </location>
</feature>
<comment type="caution">
    <text evidence="3">The sequence shown here is derived from an EMBL/GenBank/DDBJ whole genome shotgun (WGS) entry which is preliminary data.</text>
</comment>
<gene>
    <name evidence="3" type="ORF">WKV53_18040</name>
</gene>
<proteinExistence type="predicted"/>
<evidence type="ECO:0000313" key="3">
    <source>
        <dbReference type="EMBL" id="MEK7952418.1"/>
    </source>
</evidence>
<sequence length="554" mass="61042">MKGRFAVASLVCAHLLLGSLSLLNTGCTGYADVSERDPELLSIRSTSGPLAEAGRKISVALKAEKKNPAAAVGDLLVAARHAAEQLQKVPGDTEAQTTYNYAVSRVFEVLKESSLDPWTRPLTVPTPEGEIVLTHKPDPRPGWKPELFDFTPADRIDLKGSYVKNRTTRPGIGAPLVARGKGVNERMKQDFTIPRIYYGVTAVVRFEGKKAVVSFEDPLAVEKVNFAGHEQTLAADFTVPLAVMLASTKPRKFEIMRMLKPAEYAETARIARLQPYDPDKTVVLVIHGLMDSEATWTPMINTLRGDPEIRKNFQFWFYSYPSGYPYPYSAVLLRKELDAIQQRYPLKKKMVLIGHSMGGCISRLLITDTGDQLWKDLFKKAPADTHLSEESRKLFSDAVIFKHRLEVGRVIFVAAPLKGSNLASGRLVRWASGLIKSPVTLLKAGSEALQSTTFDEGDLKLTRIPSSVDTLTPNNRFVKAINRVPITPGIPYHTIIGDRGKGDSPNSSDGVVPYWSSHMDGGVSEKIVPSGHSAHQNDEAIAEVRRILLLHRGL</sequence>
<dbReference type="InterPro" id="IPR029058">
    <property type="entry name" value="AB_hydrolase_fold"/>
</dbReference>
<dbReference type="Gene3D" id="3.40.50.1820">
    <property type="entry name" value="alpha/beta hydrolase"/>
    <property type="match status" value="1"/>
</dbReference>
<protein>
    <submittedName>
        <fullName evidence="3">Alpha/beta fold hydrolase</fullName>
    </submittedName>
</protein>
<dbReference type="Pfam" id="PF12697">
    <property type="entry name" value="Abhydrolase_6"/>
    <property type="match status" value="1"/>
</dbReference>
<evidence type="ECO:0000313" key="4">
    <source>
        <dbReference type="Proteomes" id="UP001371305"/>
    </source>
</evidence>
<feature type="domain" description="AB hydrolase-1" evidence="2">
    <location>
        <begin position="283"/>
        <end position="543"/>
    </location>
</feature>
<keyword evidence="1" id="KW-0732">Signal</keyword>
<reference evidence="3 4" key="1">
    <citation type="submission" date="2024-04" db="EMBL/GenBank/DDBJ databases">
        <title>Luteolibacter sp. isolated from soil.</title>
        <authorList>
            <person name="An J."/>
        </authorList>
    </citation>
    <scope>NUCLEOTIDE SEQUENCE [LARGE SCALE GENOMIC DNA]</scope>
    <source>
        <strain evidence="3 4">Y139</strain>
    </source>
</reference>